<proteinExistence type="predicted"/>
<dbReference type="OrthoDB" id="77828at2759"/>
<accession>A0A5C3FJQ0</accession>
<feature type="region of interest" description="Disordered" evidence="1">
    <location>
        <begin position="364"/>
        <end position="383"/>
    </location>
</feature>
<feature type="region of interest" description="Disordered" evidence="1">
    <location>
        <begin position="105"/>
        <end position="147"/>
    </location>
</feature>
<gene>
    <name evidence="2" type="ORF">PSANT_01690</name>
</gene>
<feature type="compositionally biased region" description="Low complexity" evidence="1">
    <location>
        <begin position="278"/>
        <end position="299"/>
    </location>
</feature>
<dbReference type="InterPro" id="IPR012340">
    <property type="entry name" value="NA-bd_OB-fold"/>
</dbReference>
<evidence type="ECO:0000313" key="2">
    <source>
        <dbReference type="EMBL" id="SPO44005.1"/>
    </source>
</evidence>
<comment type="caution">
    <text evidence="2">The sequence shown here is derived from an EMBL/GenBank/DDBJ whole genome shotgun (WGS) entry which is preliminary data.</text>
</comment>
<reference evidence="2" key="1">
    <citation type="submission" date="2018-03" db="EMBL/GenBank/DDBJ databases">
        <authorList>
            <person name="Guldener U."/>
        </authorList>
    </citation>
    <scope>NUCLEOTIDE SEQUENCE [LARGE SCALE GENOMIC DNA]</scope>
    <source>
        <strain evidence="2">ATCC34888</strain>
    </source>
</reference>
<dbReference type="AlphaFoldDB" id="A0A5C3FJQ0"/>
<dbReference type="EMBL" id="OOIQ01000003">
    <property type="protein sequence ID" value="SPO44005.1"/>
    <property type="molecule type" value="Genomic_DNA"/>
</dbReference>
<sequence length="493" mass="54611">MLGLASLSDSHVVQLYEWAESSPSAVLACTCRQIIRLPTIPHFSHALGGQNLFLHHQTPGLFAHVCGMIVGVQPKDDHVAYELDDGTAILRILVNRKSIQLDKTLHLPPAPDRPSGIPECYRMPPQPKSSRSGYGDASSSRSSLSPPQPRFNVADIVTCVGRIQIARNGDRFIVAKKLTISRDLNDESRHQIKAVELENNLYRQPFDWNRVQADTKASLTTQATRNSLLRPSARSLLTDASLEEGVDVLPSLASHRDKHEGISDTRLTRDEARKLLASDTPSSPIASSSAAIPVRPPSSGTTRRKLRSQAKIPDHSLTESYFQLQLQHHVVQHYPHRPFALSDLGASADLASLAHRLVDARMQSRSTTRRTHATHSAAQASTEQTADKIRRLFEWALRKMMHDGFIVLNASTGPKSSSSGATNSDSYRLVTPEYLSGFLRDIIGPVGSQPPPDHHHVLARLRFLDERFRFLNPPVVQDSIAVYLDRYAPIVLD</sequence>
<name>A0A5C3FJQ0_PSEA2</name>
<evidence type="ECO:0000313" key="3">
    <source>
        <dbReference type="Proteomes" id="UP000325008"/>
    </source>
</evidence>
<organism evidence="2 3">
    <name type="scientific">Pseudozyma antarctica</name>
    <name type="common">Yeast</name>
    <name type="synonym">Candida antarctica</name>
    <dbReference type="NCBI Taxonomy" id="84753"/>
    <lineage>
        <taxon>Eukaryota</taxon>
        <taxon>Fungi</taxon>
        <taxon>Dikarya</taxon>
        <taxon>Basidiomycota</taxon>
        <taxon>Ustilaginomycotina</taxon>
        <taxon>Ustilaginomycetes</taxon>
        <taxon>Ustilaginales</taxon>
        <taxon>Ustilaginaceae</taxon>
        <taxon>Moesziomyces</taxon>
    </lineage>
</organism>
<feature type="region of interest" description="Disordered" evidence="1">
    <location>
        <begin position="278"/>
        <end position="311"/>
    </location>
</feature>
<feature type="compositionally biased region" description="Low complexity" evidence="1">
    <location>
        <begin position="374"/>
        <end position="383"/>
    </location>
</feature>
<evidence type="ECO:0008006" key="4">
    <source>
        <dbReference type="Google" id="ProtNLM"/>
    </source>
</evidence>
<keyword evidence="3" id="KW-1185">Reference proteome</keyword>
<dbReference type="RefSeq" id="XP_014658070.1">
    <property type="nucleotide sequence ID" value="XM_014802584.1"/>
</dbReference>
<feature type="compositionally biased region" description="Low complexity" evidence="1">
    <location>
        <begin position="129"/>
        <end position="145"/>
    </location>
</feature>
<protein>
    <recommendedName>
        <fullName evidence="4">CST complex subunit Stn1 N-terminal domain-containing protein</fullName>
    </recommendedName>
</protein>
<dbReference type="Gene3D" id="2.40.50.140">
    <property type="entry name" value="Nucleic acid-binding proteins"/>
    <property type="match status" value="1"/>
</dbReference>
<dbReference type="Proteomes" id="UP000325008">
    <property type="component" value="Unassembled WGS sequence"/>
</dbReference>
<evidence type="ECO:0000256" key="1">
    <source>
        <dbReference type="SAM" id="MobiDB-lite"/>
    </source>
</evidence>